<protein>
    <recommendedName>
        <fullName evidence="4">NRDE family protein</fullName>
    </recommendedName>
</protein>
<dbReference type="Pfam" id="PF05742">
    <property type="entry name" value="TANGO2"/>
    <property type="match status" value="1"/>
</dbReference>
<name>A0A6G8FKC5_9MICO</name>
<evidence type="ECO:0000313" key="2">
    <source>
        <dbReference type="EMBL" id="QIM16811.1"/>
    </source>
</evidence>
<reference evidence="2 3" key="1">
    <citation type="submission" date="2020-03" db="EMBL/GenBank/DDBJ databases">
        <title>Leucobacter sp. nov., isolated from beetles.</title>
        <authorList>
            <person name="Hyun D.-W."/>
            <person name="Bae J.-W."/>
        </authorList>
    </citation>
    <scope>NUCLEOTIDE SEQUENCE [LARGE SCALE GENOMIC DNA]</scope>
    <source>
        <strain evidence="2 3">HDW9B</strain>
    </source>
</reference>
<accession>A0A6G8FKC5</accession>
<dbReference type="KEGG" id="lins:G7067_11020"/>
<organism evidence="2 3">
    <name type="scientific">Leucobacter insecticola</name>
    <dbReference type="NCBI Taxonomy" id="2714934"/>
    <lineage>
        <taxon>Bacteria</taxon>
        <taxon>Bacillati</taxon>
        <taxon>Actinomycetota</taxon>
        <taxon>Actinomycetes</taxon>
        <taxon>Micrococcales</taxon>
        <taxon>Microbacteriaceae</taxon>
        <taxon>Leucobacter</taxon>
    </lineage>
</organism>
<sequence>MCTVVVELRPGASTRLLAVRDEDPARPWDGPGAWWPEAYPGVIGVRDRRANGAWLATAQDPARLAVILNRAPAEDSGDADPRPPLESRGAIVLDAVRGARVPDQPRTGPFNLVEATADSVVVTSWDGVAVHRTTLGPGYTCWRTTGSTIPIPPGFGVGCRSLPRRRRTLALPTPAARAGWRCSRAAPNSARTTTARSSATTPPTATRPAPSSCASPKSAPGSGLRLRPSRSPASGARLDSSRPRIARRTGHGFSSVLGRITGVCCGAARGIFFCRGR</sequence>
<dbReference type="InterPro" id="IPR008551">
    <property type="entry name" value="TANGO2"/>
</dbReference>
<evidence type="ECO:0000256" key="1">
    <source>
        <dbReference type="SAM" id="MobiDB-lite"/>
    </source>
</evidence>
<feature type="compositionally biased region" description="Low complexity" evidence="1">
    <location>
        <begin position="176"/>
        <end position="220"/>
    </location>
</feature>
<proteinExistence type="predicted"/>
<gene>
    <name evidence="2" type="ORF">G7067_11020</name>
</gene>
<dbReference type="AlphaFoldDB" id="A0A6G8FKC5"/>
<evidence type="ECO:0008006" key="4">
    <source>
        <dbReference type="Google" id="ProtNLM"/>
    </source>
</evidence>
<keyword evidence="3" id="KW-1185">Reference proteome</keyword>
<evidence type="ECO:0000313" key="3">
    <source>
        <dbReference type="Proteomes" id="UP000501387"/>
    </source>
</evidence>
<dbReference type="EMBL" id="CP049934">
    <property type="protein sequence ID" value="QIM16811.1"/>
    <property type="molecule type" value="Genomic_DNA"/>
</dbReference>
<dbReference type="Proteomes" id="UP000501387">
    <property type="component" value="Chromosome"/>
</dbReference>
<feature type="region of interest" description="Disordered" evidence="1">
    <location>
        <begin position="176"/>
        <end position="246"/>
    </location>
</feature>